<sequence length="383" mass="43763">METLQTSATTNWTQIKVASISDIHLGCASNPAEFMVKGLDAMLTYDFLKGIDILFIVGDVFDRGLPVNHRDVPFIVSWIRRLLARCARTDTTVVVLEGTPSHDRLQSHLFVAINDAAEPADKCELRYVKEVSIEYIEKYDVHLLCIPDEKNTSDEVTYRQVLDMMEARALEKVDFGLVHGFFEFQVPVGRHSRFHDSESYLKLVRYLTFTGHDHEFQQKGRIIIQGSPDRQRHGMETPKGFVHAVVNRDGNFTATFQVNEHAMVFKTLEIDEDLDVANKQVLDTCDSLRPHSHLRLAARRGHPVLAAIDSYQSKYPFIHFSKKVLDEDEVDTTTVLETTDESDYVPFTIDSSNIKTIIMERLGITLNNDAEREYFDELMTSVM</sequence>
<dbReference type="EMBL" id="PP856017">
    <property type="protein sequence ID" value="XBS47584.1"/>
    <property type="molecule type" value="Genomic_DNA"/>
</dbReference>
<dbReference type="InterPro" id="IPR029052">
    <property type="entry name" value="Metallo-depent_PP-like"/>
</dbReference>
<proteinExistence type="predicted"/>
<dbReference type="Gene3D" id="3.60.21.10">
    <property type="match status" value="1"/>
</dbReference>
<protein>
    <submittedName>
        <fullName evidence="1">Calcineurin-like phosphoesterase family protein</fullName>
    </submittedName>
</protein>
<evidence type="ECO:0000313" key="1">
    <source>
        <dbReference type="EMBL" id="XBS47584.1"/>
    </source>
</evidence>
<dbReference type="SUPFAM" id="SSF56300">
    <property type="entry name" value="Metallo-dependent phosphatases"/>
    <property type="match status" value="1"/>
</dbReference>
<organism evidence="1">
    <name type="scientific">Burkholderia phage vB_BgluM-SURPRISE13</name>
    <dbReference type="NCBI Taxonomy" id="3159457"/>
    <lineage>
        <taxon>Viruses</taxon>
    </lineage>
</organism>
<reference evidence="1" key="1">
    <citation type="submission" date="2024-05" db="EMBL/GenBank/DDBJ databases">
        <title>Isolation and characterization of the novel Burkholderia jumbo bacteriophage Surprise13.</title>
        <authorList>
            <person name="Supina B.S.I."/>
            <person name="Dennis J."/>
        </authorList>
    </citation>
    <scope>NUCLEOTIDE SEQUENCE</scope>
</reference>
<gene>
    <name evidence="1" type="ORF">SURPRISE13_229</name>
</gene>
<accession>A0AAU7PFD3</accession>
<name>A0AAU7PFD3_9VIRU</name>